<dbReference type="PANTHER" id="PTHR46211:SF1">
    <property type="entry name" value="GLYCEROPHOSPHODIESTER PHOSPHODIESTERASE, CYTOPLASMIC"/>
    <property type="match status" value="1"/>
</dbReference>
<dbReference type="PANTHER" id="PTHR46211">
    <property type="entry name" value="GLYCEROPHOSPHORYL DIESTER PHOSPHODIESTERASE"/>
    <property type="match status" value="1"/>
</dbReference>
<comment type="caution">
    <text evidence="2">The sequence shown here is derived from an EMBL/GenBank/DDBJ whole genome shotgun (WGS) entry which is preliminary data.</text>
</comment>
<dbReference type="SUPFAM" id="SSF51695">
    <property type="entry name" value="PLC-like phosphodiesterases"/>
    <property type="match status" value="1"/>
</dbReference>
<dbReference type="KEGG" id="spet:CEP67_07180"/>
<dbReference type="AlphaFoldDB" id="A0A1Z3U1D3"/>
<evidence type="ECO:0000313" key="2">
    <source>
        <dbReference type="EMBL" id="PMC18901.1"/>
    </source>
</evidence>
<dbReference type="Gene3D" id="3.20.20.190">
    <property type="entry name" value="Phosphatidylinositol (PI) phosphodiesterase"/>
    <property type="match status" value="1"/>
</dbReference>
<dbReference type="PROSITE" id="PS51704">
    <property type="entry name" value="GP_PDE"/>
    <property type="match status" value="1"/>
</dbReference>
<dbReference type="Pfam" id="PF03009">
    <property type="entry name" value="GDPD"/>
    <property type="match status" value="1"/>
</dbReference>
<dbReference type="Proteomes" id="UP000235748">
    <property type="component" value="Unassembled WGS sequence"/>
</dbReference>
<organism evidence="2 3">
    <name type="scientific">Staphylococcus pettenkoferi</name>
    <dbReference type="NCBI Taxonomy" id="170573"/>
    <lineage>
        <taxon>Bacteria</taxon>
        <taxon>Bacillati</taxon>
        <taxon>Bacillota</taxon>
        <taxon>Bacilli</taxon>
        <taxon>Bacillales</taxon>
        <taxon>Staphylococcaceae</taxon>
        <taxon>Staphylococcus</taxon>
    </lineage>
</organism>
<dbReference type="GO" id="GO:0008081">
    <property type="term" value="F:phosphoric diester hydrolase activity"/>
    <property type="evidence" value="ECO:0007669"/>
    <property type="project" value="InterPro"/>
</dbReference>
<protein>
    <submittedName>
        <fullName evidence="2">Glycerophosphoryl diester phosphodiesterase</fullName>
    </submittedName>
</protein>
<proteinExistence type="predicted"/>
<dbReference type="InterPro" id="IPR017946">
    <property type="entry name" value="PLC-like_Pdiesterase_TIM-brl"/>
</dbReference>
<accession>A0A1Z3U1D3</accession>
<dbReference type="CDD" id="cd08562">
    <property type="entry name" value="GDPD_EcUgpQ_like"/>
    <property type="match status" value="1"/>
</dbReference>
<dbReference type="GO" id="GO:0006629">
    <property type="term" value="P:lipid metabolic process"/>
    <property type="evidence" value="ECO:0007669"/>
    <property type="project" value="InterPro"/>
</dbReference>
<dbReference type="STRING" id="170573.GCA_001076995_00236"/>
<dbReference type="SMR" id="A0A1Z3U1D3"/>
<dbReference type="EMBL" id="PNGG01000003">
    <property type="protein sequence ID" value="PMC18901.1"/>
    <property type="molecule type" value="Genomic_DNA"/>
</dbReference>
<dbReference type="GeneID" id="42043610"/>
<feature type="domain" description="GP-PDE" evidence="1">
    <location>
        <begin position="2"/>
        <end position="246"/>
    </location>
</feature>
<gene>
    <name evidence="2" type="ORF">CJ235_06425</name>
</gene>
<sequence length="249" mass="28385">MFTVFGHRGLPSKAPENTLASFKAASEVEGAQWLELDVGITKDEQLIIIHDDYLERTTTMSGEITQLNYSEMKETSAGLWYGDEFKEERLPTFKQIVELANTYQMNLNVELKGVTGPNGTALSRSMVEQVHYQLQELDEGLDVLISSFNLPLLKMSEAIMPEYRRAVLYKNAYFKEDFRTVMDFCNAQIINIQDAKLTEARVKMIKSAGYELNVWTVNKLARANQLANWGVDGIFTDKLDQLIHLSQRD</sequence>
<evidence type="ECO:0000313" key="3">
    <source>
        <dbReference type="Proteomes" id="UP000235748"/>
    </source>
</evidence>
<dbReference type="RefSeq" id="WP_002471152.1">
    <property type="nucleotide sequence ID" value="NZ_CP022096.2"/>
</dbReference>
<dbReference type="InterPro" id="IPR030395">
    <property type="entry name" value="GP_PDE_dom"/>
</dbReference>
<name>A0A1Z3U1D3_9STAP</name>
<evidence type="ECO:0000259" key="1">
    <source>
        <dbReference type="PROSITE" id="PS51704"/>
    </source>
</evidence>
<reference evidence="2 3" key="1">
    <citation type="submission" date="2017-09" db="EMBL/GenBank/DDBJ databases">
        <title>Bacterial strain isolated from the female urinary microbiota.</title>
        <authorList>
            <person name="Thomas-White K."/>
            <person name="Kumar N."/>
            <person name="Forster S."/>
            <person name="Putonti C."/>
            <person name="Lawley T."/>
            <person name="Wolfe A.J."/>
        </authorList>
    </citation>
    <scope>NUCLEOTIDE SEQUENCE [LARGE SCALE GENOMIC DNA]</scope>
    <source>
        <strain evidence="2 3">UMB0834</strain>
    </source>
</reference>